<keyword evidence="1" id="KW-0175">Coiled coil</keyword>
<dbReference type="PANTHER" id="PTHR35792:SF1">
    <property type="entry name" value="SLL0268 PROTEIN"/>
    <property type="match status" value="1"/>
</dbReference>
<organism evidence="3 4">
    <name type="scientific">Anaerobacillus arseniciselenatis</name>
    <dbReference type="NCBI Taxonomy" id="85682"/>
    <lineage>
        <taxon>Bacteria</taxon>
        <taxon>Bacillati</taxon>
        <taxon>Bacillota</taxon>
        <taxon>Bacilli</taxon>
        <taxon>Bacillales</taxon>
        <taxon>Bacillaceae</taxon>
        <taxon>Anaerobacillus</taxon>
    </lineage>
</organism>
<evidence type="ECO:0008006" key="5">
    <source>
        <dbReference type="Google" id="ProtNLM"/>
    </source>
</evidence>
<feature type="coiled-coil region" evidence="1">
    <location>
        <begin position="93"/>
        <end position="124"/>
    </location>
</feature>
<evidence type="ECO:0000256" key="2">
    <source>
        <dbReference type="SAM" id="Phobius"/>
    </source>
</evidence>
<dbReference type="Proteomes" id="UP000180098">
    <property type="component" value="Unassembled WGS sequence"/>
</dbReference>
<keyword evidence="2" id="KW-0472">Membrane</keyword>
<dbReference type="InterPro" id="IPR052928">
    <property type="entry name" value="Desiccation-related_membrane"/>
</dbReference>
<evidence type="ECO:0000256" key="1">
    <source>
        <dbReference type="SAM" id="Coils"/>
    </source>
</evidence>
<protein>
    <recommendedName>
        <fullName evidence="5">General stress protein</fullName>
    </recommendedName>
</protein>
<dbReference type="InterPro" id="IPR024623">
    <property type="entry name" value="YtxH"/>
</dbReference>
<keyword evidence="4" id="KW-1185">Reference proteome</keyword>
<name>A0A1S2LGS1_9BACI</name>
<keyword evidence="2" id="KW-1133">Transmembrane helix</keyword>
<dbReference type="OrthoDB" id="9810874at2"/>
<dbReference type="PANTHER" id="PTHR35792">
    <property type="entry name" value="GENERAL STRESS PROTEIN"/>
    <property type="match status" value="1"/>
</dbReference>
<feature type="transmembrane region" description="Helical" evidence="2">
    <location>
        <begin position="12"/>
        <end position="31"/>
    </location>
</feature>
<accession>A0A1S2LGS1</accession>
<dbReference type="Pfam" id="PF12732">
    <property type="entry name" value="YtxH"/>
    <property type="match status" value="1"/>
</dbReference>
<dbReference type="RefSeq" id="WP_071313696.1">
    <property type="nucleotide sequence ID" value="NZ_MLQQ01000035.1"/>
</dbReference>
<gene>
    <name evidence="3" type="ORF">BKP35_12510</name>
</gene>
<dbReference type="EMBL" id="MLQQ01000035">
    <property type="protein sequence ID" value="OIJ10907.1"/>
    <property type="molecule type" value="Genomic_DNA"/>
</dbReference>
<keyword evidence="2" id="KW-0812">Transmembrane</keyword>
<evidence type="ECO:0000313" key="3">
    <source>
        <dbReference type="EMBL" id="OIJ10907.1"/>
    </source>
</evidence>
<reference evidence="3 4" key="1">
    <citation type="submission" date="2016-10" db="EMBL/GenBank/DDBJ databases">
        <title>Draft genome sequences of four alkaliphilic bacteria belonging to the Anaerobacillus genus.</title>
        <authorList>
            <person name="Bassil N.M."/>
            <person name="Lloyd J.R."/>
        </authorList>
    </citation>
    <scope>NUCLEOTIDE SEQUENCE [LARGE SCALE GENOMIC DNA]</scope>
    <source>
        <strain evidence="3 4">DSM 15340</strain>
    </source>
</reference>
<proteinExistence type="predicted"/>
<dbReference type="AlphaFoldDB" id="A0A1S2LGS1"/>
<comment type="caution">
    <text evidence="3">The sequence shown here is derived from an EMBL/GenBank/DDBJ whole genome shotgun (WGS) entry which is preliminary data.</text>
</comment>
<sequence>MSNDNDMNTKDFIIGALVGGIVGAASALLLAPKSGKELREDLNSQALVAKERTSDLTQNALVKGTEYAAIAKEKSSEIADTVSEQSTHLLGRVRELTENVKRDVEELSQSADELTEEFQESGAEIAETVKREVAELHEVVTEQSEVAETAAEENEIEKA</sequence>
<evidence type="ECO:0000313" key="4">
    <source>
        <dbReference type="Proteomes" id="UP000180098"/>
    </source>
</evidence>